<dbReference type="InterPro" id="IPR013761">
    <property type="entry name" value="SAM/pointed_sf"/>
</dbReference>
<reference evidence="19" key="1">
    <citation type="submission" date="2025-08" db="UniProtKB">
        <authorList>
            <consortium name="Ensembl"/>
        </authorList>
    </citation>
    <scope>IDENTIFICATION</scope>
</reference>
<evidence type="ECO:0000256" key="1">
    <source>
        <dbReference type="ARBA" id="ARBA00022448"/>
    </source>
</evidence>
<proteinExistence type="predicted"/>
<keyword evidence="12" id="KW-0325">Glycoprotein</keyword>
<feature type="compositionally biased region" description="Polar residues" evidence="15">
    <location>
        <begin position="476"/>
        <end position="489"/>
    </location>
</feature>
<keyword evidence="8 16" id="KW-1133">Transmembrane helix</keyword>
<feature type="compositionally biased region" description="Basic residues" evidence="15">
    <location>
        <begin position="584"/>
        <end position="601"/>
    </location>
</feature>
<organism evidence="19 20">
    <name type="scientific">Astyanax mexicanus</name>
    <name type="common">Blind cave fish</name>
    <name type="synonym">Astyanax fasciatus mexicanus</name>
    <dbReference type="NCBI Taxonomy" id="7994"/>
    <lineage>
        <taxon>Eukaryota</taxon>
        <taxon>Metazoa</taxon>
        <taxon>Chordata</taxon>
        <taxon>Craniata</taxon>
        <taxon>Vertebrata</taxon>
        <taxon>Euteleostomi</taxon>
        <taxon>Actinopterygii</taxon>
        <taxon>Neopterygii</taxon>
        <taxon>Teleostei</taxon>
        <taxon>Ostariophysi</taxon>
        <taxon>Characiformes</taxon>
        <taxon>Characoidei</taxon>
        <taxon>Acestrorhamphidae</taxon>
        <taxon>Acestrorhamphinae</taxon>
        <taxon>Astyanax</taxon>
    </lineage>
</organism>
<dbReference type="GO" id="GO:0002115">
    <property type="term" value="P:store-operated calcium entry"/>
    <property type="evidence" value="ECO:0007669"/>
    <property type="project" value="TreeGrafter"/>
</dbReference>
<dbReference type="AlphaFoldDB" id="A0A8B9HR87"/>
<feature type="domain" description="SAM" evidence="17">
    <location>
        <begin position="81"/>
        <end position="133"/>
    </location>
</feature>
<evidence type="ECO:0000256" key="3">
    <source>
        <dbReference type="ARBA" id="ARBA00022568"/>
    </source>
</evidence>
<dbReference type="FunFam" id="1.10.238.180:FF:000001">
    <property type="entry name" value="Stromal interaction molecule 1"/>
    <property type="match status" value="1"/>
</dbReference>
<name>A0A8B9HR87_ASTMX</name>
<evidence type="ECO:0000256" key="2">
    <source>
        <dbReference type="ARBA" id="ARBA00022553"/>
    </source>
</evidence>
<dbReference type="Ensembl" id="ENSAMXT00005017866.1">
    <property type="protein sequence ID" value="ENSAMXP00005016185.1"/>
    <property type="gene ID" value="ENSAMXG00005008358.1"/>
</dbReference>
<keyword evidence="1" id="KW-0813">Transport</keyword>
<keyword evidence="7" id="KW-0106">Calcium</keyword>
<dbReference type="InterPro" id="IPR057835">
    <property type="entry name" value="EF-hand_STIM1/2"/>
</dbReference>
<comment type="subcellular location">
    <subcellularLocation>
        <location evidence="13">Endomembrane system</location>
        <topology evidence="13">Single-pass type I membrane protein</topology>
    </subcellularLocation>
</comment>
<dbReference type="Proteomes" id="UP000694621">
    <property type="component" value="Unplaced"/>
</dbReference>
<evidence type="ECO:0000259" key="17">
    <source>
        <dbReference type="PROSITE" id="PS50105"/>
    </source>
</evidence>
<dbReference type="GO" id="GO:0005886">
    <property type="term" value="C:plasma membrane"/>
    <property type="evidence" value="ECO:0007669"/>
    <property type="project" value="TreeGrafter"/>
</dbReference>
<evidence type="ECO:0000313" key="19">
    <source>
        <dbReference type="Ensembl" id="ENSAMXP00005016185.1"/>
    </source>
</evidence>
<keyword evidence="3" id="KW-0109">Calcium transport</keyword>
<evidence type="ECO:0000256" key="16">
    <source>
        <dbReference type="SAM" id="Phobius"/>
    </source>
</evidence>
<evidence type="ECO:0000256" key="11">
    <source>
        <dbReference type="ARBA" id="ARBA00023136"/>
    </source>
</evidence>
<evidence type="ECO:0000313" key="20">
    <source>
        <dbReference type="Proteomes" id="UP000694621"/>
    </source>
</evidence>
<dbReference type="SUPFAM" id="SSF47769">
    <property type="entry name" value="SAM/Pointed domain"/>
    <property type="match status" value="1"/>
</dbReference>
<evidence type="ECO:0000256" key="13">
    <source>
        <dbReference type="ARBA" id="ARBA00046288"/>
    </source>
</evidence>
<feature type="region of interest" description="Disordered" evidence="15">
    <location>
        <begin position="435"/>
        <end position="499"/>
    </location>
</feature>
<evidence type="ECO:0000259" key="18">
    <source>
        <dbReference type="PROSITE" id="PS50222"/>
    </source>
</evidence>
<dbReference type="InterPro" id="IPR037608">
    <property type="entry name" value="STIM1/2"/>
</dbReference>
<dbReference type="PANTHER" id="PTHR15136">
    <property type="entry name" value="STROMAL INTERACTION MOLECULE HOMOLOG"/>
    <property type="match status" value="1"/>
</dbReference>
<dbReference type="InterPro" id="IPR002048">
    <property type="entry name" value="EF_hand_dom"/>
</dbReference>
<dbReference type="Gene3D" id="1.10.150.50">
    <property type="entry name" value="Transcription Factor, Ets-1"/>
    <property type="match status" value="1"/>
</dbReference>
<keyword evidence="6" id="KW-0732">Signal</keyword>
<dbReference type="SMART" id="SM00454">
    <property type="entry name" value="SAM"/>
    <property type="match status" value="1"/>
</dbReference>
<dbReference type="Gene3D" id="1.10.238.180">
    <property type="match status" value="1"/>
</dbReference>
<dbReference type="Gene3D" id="1.10.287.3550">
    <property type="match status" value="1"/>
</dbReference>
<feature type="compositionally biased region" description="Acidic residues" evidence="15">
    <location>
        <begin position="568"/>
        <end position="579"/>
    </location>
</feature>
<feature type="region of interest" description="Disordered" evidence="15">
    <location>
        <begin position="524"/>
        <end position="601"/>
    </location>
</feature>
<evidence type="ECO:0000256" key="15">
    <source>
        <dbReference type="SAM" id="MobiDB-lite"/>
    </source>
</evidence>
<dbReference type="FunFam" id="1.10.150.50:FF:000009">
    <property type="entry name" value="Stromal interaction molecule 1"/>
    <property type="match status" value="1"/>
</dbReference>
<protein>
    <submittedName>
        <fullName evidence="19">Stromal interaction molecule 1b</fullName>
    </submittedName>
</protein>
<feature type="compositionally biased region" description="Polar residues" evidence="15">
    <location>
        <begin position="524"/>
        <end position="543"/>
    </location>
</feature>
<keyword evidence="9 14" id="KW-0175">Coiled coil</keyword>
<dbReference type="PROSITE" id="PS50222">
    <property type="entry name" value="EF_HAND_2"/>
    <property type="match status" value="1"/>
</dbReference>
<feature type="compositionally biased region" description="Polar residues" evidence="15">
    <location>
        <begin position="551"/>
        <end position="560"/>
    </location>
</feature>
<evidence type="ECO:0000256" key="9">
    <source>
        <dbReference type="ARBA" id="ARBA00023054"/>
    </source>
</evidence>
<dbReference type="Gene3D" id="1.20.5.340">
    <property type="match status" value="1"/>
</dbReference>
<keyword evidence="2" id="KW-0597">Phosphoprotein</keyword>
<evidence type="ECO:0000256" key="10">
    <source>
        <dbReference type="ARBA" id="ARBA00023065"/>
    </source>
</evidence>
<feature type="coiled-coil region" evidence="14">
    <location>
        <begin position="199"/>
        <end position="286"/>
    </location>
</feature>
<feature type="domain" description="EF-hand" evidence="18">
    <location>
        <begin position="12"/>
        <end position="47"/>
    </location>
</feature>
<sequence>IQLLLTDENSVLTFEALRSIHKDMDDDKDGSVDVTETDEFLRQDLKSNDPKAKHKSFHRTDLLITVEDMWNTWKASEVYNWSVEEVEEWLINYVELSQYVESFRKNEISGKALPRLAVKNATLSLSVLKILDRTHAQKLQLKALDTVLFGPPMSRHSHLKDAVLVLSIVIGVAGCWFAYIQNRNSRDHMSKMMKDLEGLQRAEQSLLDMQQKLQIAQEEHHSVKVEKVHLEQKLRDEIDSAKQEAQRLRELREGTENELSRQKYAEEELEQVRTALKKAEKELESRRSWSPPEPLQKWLQLTHEVEVQYYNIKKQCAEKQLLMAKEGAEKIKKKRGTLFGTFHVAHSSSLDDVDHKILSAKQALGEVTAALREKLYRWQQIESLTGLTLVNNPGMSSLASALNLDPAFLGIRPATPQNLLLSDDLDDMDEDILSPGTMMSLRPRLGDPALTLSSQRDLNRSDSDSSLSMSQYGEVQRSSHTLGSRSVLSKPNGAGGSMGDSPLFQKKLYSMEKCASLGEIHTQSCGLTPAESTRSLSPTSNDVDASLVAGTKSSGRSPQLHSRRSPGDEDSGSTGEELEASSTSRKKHTFPRIFNKHKHKK</sequence>
<dbReference type="PANTHER" id="PTHR15136:SF14">
    <property type="entry name" value="STROMAL INTERACTION MOLECULE 1 ISOFORM X1"/>
    <property type="match status" value="1"/>
</dbReference>
<dbReference type="GO" id="GO:0005246">
    <property type="term" value="F:calcium channel regulator activity"/>
    <property type="evidence" value="ECO:0007669"/>
    <property type="project" value="InterPro"/>
</dbReference>
<evidence type="ECO:0000256" key="14">
    <source>
        <dbReference type="SAM" id="Coils"/>
    </source>
</evidence>
<dbReference type="Pfam" id="PF00536">
    <property type="entry name" value="SAM_1"/>
    <property type="match status" value="1"/>
</dbReference>
<dbReference type="Pfam" id="PF25578">
    <property type="entry name" value="EF-hand_STIM1"/>
    <property type="match status" value="1"/>
</dbReference>
<evidence type="ECO:0000256" key="7">
    <source>
        <dbReference type="ARBA" id="ARBA00022837"/>
    </source>
</evidence>
<evidence type="ECO:0000256" key="4">
    <source>
        <dbReference type="ARBA" id="ARBA00022692"/>
    </source>
</evidence>
<evidence type="ECO:0000256" key="5">
    <source>
        <dbReference type="ARBA" id="ARBA00022723"/>
    </source>
</evidence>
<dbReference type="GO" id="GO:0005509">
    <property type="term" value="F:calcium ion binding"/>
    <property type="evidence" value="ECO:0007669"/>
    <property type="project" value="InterPro"/>
</dbReference>
<dbReference type="GO" id="GO:0005783">
    <property type="term" value="C:endoplasmic reticulum"/>
    <property type="evidence" value="ECO:0007669"/>
    <property type="project" value="TreeGrafter"/>
</dbReference>
<dbReference type="FunFam" id="1.20.5.340:FF:000011">
    <property type="entry name" value="Stromal interaction molecule 1"/>
    <property type="match status" value="1"/>
</dbReference>
<keyword evidence="4 16" id="KW-0812">Transmembrane</keyword>
<dbReference type="Pfam" id="PF16533">
    <property type="entry name" value="SOAR"/>
    <property type="match status" value="1"/>
</dbReference>
<dbReference type="CDD" id="cd11722">
    <property type="entry name" value="SOAR"/>
    <property type="match status" value="1"/>
</dbReference>
<keyword evidence="10" id="KW-0406">Ion transport</keyword>
<dbReference type="GO" id="GO:0051049">
    <property type="term" value="P:regulation of transport"/>
    <property type="evidence" value="ECO:0007669"/>
    <property type="project" value="UniProtKB-ARBA"/>
</dbReference>
<keyword evidence="5" id="KW-0479">Metal-binding</keyword>
<evidence type="ECO:0000256" key="8">
    <source>
        <dbReference type="ARBA" id="ARBA00022989"/>
    </source>
</evidence>
<evidence type="ECO:0000256" key="6">
    <source>
        <dbReference type="ARBA" id="ARBA00022729"/>
    </source>
</evidence>
<dbReference type="InterPro" id="IPR001660">
    <property type="entry name" value="SAM"/>
</dbReference>
<dbReference type="InterPro" id="IPR032393">
    <property type="entry name" value="SOAR_STIM1/2"/>
</dbReference>
<evidence type="ECO:0000256" key="12">
    <source>
        <dbReference type="ARBA" id="ARBA00023180"/>
    </source>
</evidence>
<dbReference type="GO" id="GO:0006874">
    <property type="term" value="P:intracellular calcium ion homeostasis"/>
    <property type="evidence" value="ECO:0007669"/>
    <property type="project" value="TreeGrafter"/>
</dbReference>
<accession>A0A8B9HR87</accession>
<dbReference type="PROSITE" id="PS50105">
    <property type="entry name" value="SAM_DOMAIN"/>
    <property type="match status" value="1"/>
</dbReference>
<feature type="transmembrane region" description="Helical" evidence="16">
    <location>
        <begin position="162"/>
        <end position="180"/>
    </location>
</feature>
<keyword evidence="11 16" id="KW-0472">Membrane</keyword>